<sequence length="78" mass="8859">MTTDPNYRPDKLGPNPDTEGNENFVLFSSYPVTQCVVDGHCIHEGTAIGSLWCCRCHQYLRTTAERLNFYEDSRRCAG</sequence>
<comment type="caution">
    <text evidence="2">The sequence shown here is derived from an EMBL/GenBank/DDBJ whole genome shotgun (WGS) entry which is preliminary data.</text>
</comment>
<gene>
    <name evidence="2" type="ORF">LCGC14_1608290</name>
</gene>
<reference evidence="2" key="1">
    <citation type="journal article" date="2015" name="Nature">
        <title>Complex archaea that bridge the gap between prokaryotes and eukaryotes.</title>
        <authorList>
            <person name="Spang A."/>
            <person name="Saw J.H."/>
            <person name="Jorgensen S.L."/>
            <person name="Zaremba-Niedzwiedzka K."/>
            <person name="Martijn J."/>
            <person name="Lind A.E."/>
            <person name="van Eijk R."/>
            <person name="Schleper C."/>
            <person name="Guy L."/>
            <person name="Ettema T.J."/>
        </authorList>
    </citation>
    <scope>NUCLEOTIDE SEQUENCE</scope>
</reference>
<feature type="region of interest" description="Disordered" evidence="1">
    <location>
        <begin position="1"/>
        <end position="20"/>
    </location>
</feature>
<evidence type="ECO:0000313" key="2">
    <source>
        <dbReference type="EMBL" id="KKM24123.1"/>
    </source>
</evidence>
<proteinExistence type="predicted"/>
<organism evidence="2">
    <name type="scientific">marine sediment metagenome</name>
    <dbReference type="NCBI Taxonomy" id="412755"/>
    <lineage>
        <taxon>unclassified sequences</taxon>
        <taxon>metagenomes</taxon>
        <taxon>ecological metagenomes</taxon>
    </lineage>
</organism>
<accession>A0A0F9KPZ0</accession>
<evidence type="ECO:0000256" key="1">
    <source>
        <dbReference type="SAM" id="MobiDB-lite"/>
    </source>
</evidence>
<dbReference type="EMBL" id="LAZR01012990">
    <property type="protein sequence ID" value="KKM24123.1"/>
    <property type="molecule type" value="Genomic_DNA"/>
</dbReference>
<protein>
    <submittedName>
        <fullName evidence="2">Uncharacterized protein</fullName>
    </submittedName>
</protein>
<name>A0A0F9KPZ0_9ZZZZ</name>
<dbReference type="AlphaFoldDB" id="A0A0F9KPZ0"/>